<name>A0A9W8HA88_9FUNG</name>
<feature type="compositionally biased region" description="Basic residues" evidence="6">
    <location>
        <begin position="125"/>
        <end position="134"/>
    </location>
</feature>
<organism evidence="8 9">
    <name type="scientific">Coemansia javaensis</name>
    <dbReference type="NCBI Taxonomy" id="2761396"/>
    <lineage>
        <taxon>Eukaryota</taxon>
        <taxon>Fungi</taxon>
        <taxon>Fungi incertae sedis</taxon>
        <taxon>Zoopagomycota</taxon>
        <taxon>Kickxellomycotina</taxon>
        <taxon>Kickxellomycetes</taxon>
        <taxon>Kickxellales</taxon>
        <taxon>Kickxellaceae</taxon>
        <taxon>Coemansia</taxon>
    </lineage>
</organism>
<protein>
    <submittedName>
        <fullName evidence="8">Uncharacterized protein</fullName>
    </submittedName>
</protein>
<evidence type="ECO:0000256" key="1">
    <source>
        <dbReference type="ARBA" id="ARBA00004370"/>
    </source>
</evidence>
<dbReference type="EMBL" id="JANBUL010000189">
    <property type="protein sequence ID" value="KAJ2779175.1"/>
    <property type="molecule type" value="Genomic_DNA"/>
</dbReference>
<gene>
    <name evidence="8" type="ORF">H4R18_004154</name>
</gene>
<evidence type="ECO:0000256" key="5">
    <source>
        <dbReference type="ARBA" id="ARBA00023136"/>
    </source>
</evidence>
<evidence type="ECO:0000313" key="8">
    <source>
        <dbReference type="EMBL" id="KAJ2779175.1"/>
    </source>
</evidence>
<dbReference type="AlphaFoldDB" id="A0A9W8HA88"/>
<comment type="similarity">
    <text evidence="2">Belongs to the UPF0057 (PMP3) family.</text>
</comment>
<keyword evidence="3 7" id="KW-0812">Transmembrane</keyword>
<dbReference type="Proteomes" id="UP001140217">
    <property type="component" value="Unassembled WGS sequence"/>
</dbReference>
<comment type="caution">
    <text evidence="8">The sequence shown here is derived from an EMBL/GenBank/DDBJ whole genome shotgun (WGS) entry which is preliminary data.</text>
</comment>
<evidence type="ECO:0000256" key="2">
    <source>
        <dbReference type="ARBA" id="ARBA00009530"/>
    </source>
</evidence>
<feature type="region of interest" description="Disordered" evidence="6">
    <location>
        <begin position="85"/>
        <end position="147"/>
    </location>
</feature>
<evidence type="ECO:0000313" key="9">
    <source>
        <dbReference type="Proteomes" id="UP001140217"/>
    </source>
</evidence>
<dbReference type="OrthoDB" id="2802411at2759"/>
<comment type="subcellular location">
    <subcellularLocation>
        <location evidence="1">Membrane</location>
    </subcellularLocation>
</comment>
<evidence type="ECO:0000256" key="6">
    <source>
        <dbReference type="SAM" id="MobiDB-lite"/>
    </source>
</evidence>
<dbReference type="Pfam" id="PF01679">
    <property type="entry name" value="Pmp3"/>
    <property type="match status" value="1"/>
</dbReference>
<feature type="compositionally biased region" description="Low complexity" evidence="6">
    <location>
        <begin position="109"/>
        <end position="123"/>
    </location>
</feature>
<keyword evidence="5 7" id="KW-0472">Membrane</keyword>
<sequence>MEPSDVVLLILGVVCPPGSAALKRGLSRDFIVCVALTLLFWLPGVAYSWYLIFKYPLENFWRQGVAAGQYHSIEEGLRRHSLAGATTSAADDEDDPARHSDEAPARGTAAPASPHPAQAQGSRSGRGRRPRRTRNGSGGARRPTPSALQEAARNYALRHQQRQEANAVKQWFVDRFYFSDPTQVPPSPEQTPSELRNLDSPR</sequence>
<evidence type="ECO:0000256" key="4">
    <source>
        <dbReference type="ARBA" id="ARBA00022989"/>
    </source>
</evidence>
<feature type="transmembrane region" description="Helical" evidence="7">
    <location>
        <begin position="30"/>
        <end position="53"/>
    </location>
</feature>
<keyword evidence="9" id="KW-1185">Reference proteome</keyword>
<evidence type="ECO:0000256" key="7">
    <source>
        <dbReference type="SAM" id="Phobius"/>
    </source>
</evidence>
<evidence type="ECO:0000256" key="3">
    <source>
        <dbReference type="ARBA" id="ARBA00022692"/>
    </source>
</evidence>
<keyword evidence="4 7" id="KW-1133">Transmembrane helix</keyword>
<reference evidence="8" key="1">
    <citation type="submission" date="2022-07" db="EMBL/GenBank/DDBJ databases">
        <title>Phylogenomic reconstructions and comparative analyses of Kickxellomycotina fungi.</title>
        <authorList>
            <person name="Reynolds N.K."/>
            <person name="Stajich J.E."/>
            <person name="Barry K."/>
            <person name="Grigoriev I.V."/>
            <person name="Crous P."/>
            <person name="Smith M.E."/>
        </authorList>
    </citation>
    <scope>NUCLEOTIDE SEQUENCE</scope>
    <source>
        <strain evidence="8">NBRC 105414</strain>
    </source>
</reference>
<accession>A0A9W8HA88</accession>
<proteinExistence type="inferred from homology"/>
<dbReference type="GO" id="GO:0016020">
    <property type="term" value="C:membrane"/>
    <property type="evidence" value="ECO:0007669"/>
    <property type="project" value="UniProtKB-SubCell"/>
</dbReference>
<feature type="region of interest" description="Disordered" evidence="6">
    <location>
        <begin position="179"/>
        <end position="202"/>
    </location>
</feature>
<dbReference type="InterPro" id="IPR000612">
    <property type="entry name" value="PMP3"/>
</dbReference>